<dbReference type="EC" id="5.3.2.-" evidence="3"/>
<evidence type="ECO:0000313" key="5">
    <source>
        <dbReference type="EMBL" id="MBB5985124.1"/>
    </source>
</evidence>
<proteinExistence type="inferred from homology"/>
<dbReference type="SUPFAM" id="SSF55331">
    <property type="entry name" value="Tautomerase/MIF"/>
    <property type="match status" value="1"/>
</dbReference>
<gene>
    <name evidence="5" type="ORF">HNP60_001098</name>
</gene>
<accession>A0ABR6NCY9</accession>
<dbReference type="Gene3D" id="3.30.429.10">
    <property type="entry name" value="Macrophage Migration Inhibitory Factor"/>
    <property type="match status" value="1"/>
</dbReference>
<sequence>MPYVKIEVIEGISREQKAGLVADVTRSLVDRLGKRPEQVFVVIQEVSADDWGYAGALISERTTPRREDASAAVPSQ</sequence>
<dbReference type="EMBL" id="JACHKA010000001">
    <property type="protein sequence ID" value="MBB5985124.1"/>
    <property type="molecule type" value="Genomic_DNA"/>
</dbReference>
<keyword evidence="6" id="KW-1185">Reference proteome</keyword>
<dbReference type="RefSeq" id="WP_014075486.1">
    <property type="nucleotide sequence ID" value="NZ_JACHKA010000001.1"/>
</dbReference>
<dbReference type="NCBIfam" id="TIGR00013">
    <property type="entry name" value="taut"/>
    <property type="match status" value="1"/>
</dbReference>
<dbReference type="GO" id="GO:0016853">
    <property type="term" value="F:isomerase activity"/>
    <property type="evidence" value="ECO:0007669"/>
    <property type="project" value="UniProtKB-KW"/>
</dbReference>
<dbReference type="Proteomes" id="UP001138540">
    <property type="component" value="Unassembled WGS sequence"/>
</dbReference>
<evidence type="ECO:0000256" key="3">
    <source>
        <dbReference type="RuleBase" id="RU362032"/>
    </source>
</evidence>
<dbReference type="InterPro" id="IPR004370">
    <property type="entry name" value="4-OT-like_dom"/>
</dbReference>
<dbReference type="PANTHER" id="PTHR35530">
    <property type="entry name" value="TAUTOMERASE-RELATED"/>
    <property type="match status" value="1"/>
</dbReference>
<protein>
    <recommendedName>
        <fullName evidence="3">Tautomerase</fullName>
        <ecNumber evidence="3">5.3.2.-</ecNumber>
    </recommendedName>
</protein>
<dbReference type="PANTHER" id="PTHR35530:SF1">
    <property type="entry name" value="2-HYDROXYMUCONATE TAUTOMERASE"/>
    <property type="match status" value="1"/>
</dbReference>
<comment type="caution">
    <text evidence="5">The sequence shown here is derived from an EMBL/GenBank/DDBJ whole genome shotgun (WGS) entry which is preliminary data.</text>
</comment>
<organism evidence="5 6">
    <name type="scientific">Sphingobium lignivorans</name>
    <dbReference type="NCBI Taxonomy" id="2735886"/>
    <lineage>
        <taxon>Bacteria</taxon>
        <taxon>Pseudomonadati</taxon>
        <taxon>Pseudomonadota</taxon>
        <taxon>Alphaproteobacteria</taxon>
        <taxon>Sphingomonadales</taxon>
        <taxon>Sphingomonadaceae</taxon>
        <taxon>Sphingobium</taxon>
    </lineage>
</organism>
<dbReference type="Pfam" id="PF01361">
    <property type="entry name" value="Tautomerase"/>
    <property type="match status" value="1"/>
</dbReference>
<reference evidence="5 6" key="1">
    <citation type="submission" date="2020-08" db="EMBL/GenBank/DDBJ databases">
        <title>Exploring microbial biodiversity for novel pathways involved in the catabolism of aromatic compounds derived from lignin.</title>
        <authorList>
            <person name="Elkins J."/>
        </authorList>
    </citation>
    <scope>NUCLEOTIDE SEQUENCE [LARGE SCALE GENOMIC DNA]</scope>
    <source>
        <strain evidence="5 6">B1D3A</strain>
    </source>
</reference>
<dbReference type="InterPro" id="IPR014347">
    <property type="entry name" value="Tautomerase/MIF_sf"/>
</dbReference>
<evidence type="ECO:0000313" key="6">
    <source>
        <dbReference type="Proteomes" id="UP001138540"/>
    </source>
</evidence>
<evidence type="ECO:0000256" key="1">
    <source>
        <dbReference type="ARBA" id="ARBA00006723"/>
    </source>
</evidence>
<keyword evidence="2 3" id="KW-0413">Isomerase</keyword>
<comment type="similarity">
    <text evidence="1 3">Belongs to the 4-oxalocrotonate tautomerase family.</text>
</comment>
<evidence type="ECO:0000256" key="2">
    <source>
        <dbReference type="ARBA" id="ARBA00023235"/>
    </source>
</evidence>
<feature type="domain" description="4-oxalocrotonate tautomerase-like" evidence="4">
    <location>
        <begin position="2"/>
        <end position="60"/>
    </location>
</feature>
<dbReference type="InterPro" id="IPR018191">
    <property type="entry name" value="4-OT"/>
</dbReference>
<evidence type="ECO:0000259" key="4">
    <source>
        <dbReference type="Pfam" id="PF01361"/>
    </source>
</evidence>
<name>A0ABR6NCY9_9SPHN</name>